<gene>
    <name evidence="3" type="ORF">E4680_02445</name>
</gene>
<dbReference type="InterPro" id="IPR020904">
    <property type="entry name" value="Sc_DH/Rdtase_CS"/>
</dbReference>
<dbReference type="AlphaFoldDB" id="A0A4Z0FD36"/>
<dbReference type="SUPFAM" id="SSF51735">
    <property type="entry name" value="NAD(P)-binding Rossmann-fold domains"/>
    <property type="match status" value="1"/>
</dbReference>
<keyword evidence="4" id="KW-1185">Reference proteome</keyword>
<dbReference type="Gene3D" id="3.40.50.720">
    <property type="entry name" value="NAD(P)-binding Rossmann-like Domain"/>
    <property type="match status" value="1"/>
</dbReference>
<evidence type="ECO:0000256" key="2">
    <source>
        <dbReference type="ARBA" id="ARBA00023002"/>
    </source>
</evidence>
<comment type="caution">
    <text evidence="3">The sequence shown here is derived from an EMBL/GenBank/DDBJ whole genome shotgun (WGS) entry which is preliminary data.</text>
</comment>
<dbReference type="InterPro" id="IPR036291">
    <property type="entry name" value="NAD(P)-bd_dom_sf"/>
</dbReference>
<dbReference type="GO" id="GO:0016491">
    <property type="term" value="F:oxidoreductase activity"/>
    <property type="evidence" value="ECO:0007669"/>
    <property type="project" value="UniProtKB-KW"/>
</dbReference>
<organism evidence="3 4">
    <name type="scientific">Candidatus Macondimonas diazotrophica</name>
    <dbReference type="NCBI Taxonomy" id="2305248"/>
    <lineage>
        <taxon>Bacteria</taxon>
        <taxon>Pseudomonadati</taxon>
        <taxon>Pseudomonadota</taxon>
        <taxon>Gammaproteobacteria</taxon>
        <taxon>Chromatiales</taxon>
        <taxon>Ectothiorhodospiraceae</taxon>
        <taxon>Candidatus Macondimonas</taxon>
    </lineage>
</organism>
<evidence type="ECO:0000313" key="4">
    <source>
        <dbReference type="Proteomes" id="UP000297890"/>
    </source>
</evidence>
<protein>
    <submittedName>
        <fullName evidence="3">SDR family NAD(P)-dependent oxidoreductase</fullName>
    </submittedName>
</protein>
<dbReference type="RefSeq" id="WP_135280777.1">
    <property type="nucleotide sequence ID" value="NZ_SRIO01000002.1"/>
</dbReference>
<dbReference type="Proteomes" id="UP000297890">
    <property type="component" value="Unassembled WGS sequence"/>
</dbReference>
<comment type="similarity">
    <text evidence="1">Belongs to the short-chain dehydrogenases/reductases (SDR) family.</text>
</comment>
<name>A0A4Z0FD36_9GAMM</name>
<keyword evidence="2" id="KW-0560">Oxidoreductase</keyword>
<dbReference type="EMBL" id="SRIO01000002">
    <property type="protein sequence ID" value="TFZ83850.1"/>
    <property type="molecule type" value="Genomic_DNA"/>
</dbReference>
<evidence type="ECO:0000256" key="1">
    <source>
        <dbReference type="ARBA" id="ARBA00006484"/>
    </source>
</evidence>
<evidence type="ECO:0000313" key="3">
    <source>
        <dbReference type="EMBL" id="TFZ83850.1"/>
    </source>
</evidence>
<dbReference type="PANTHER" id="PTHR42901">
    <property type="entry name" value="ALCOHOL DEHYDROGENASE"/>
    <property type="match status" value="1"/>
</dbReference>
<dbReference type="PRINTS" id="PR00081">
    <property type="entry name" value="GDHRDH"/>
</dbReference>
<accession>A0A4Z0FD36</accession>
<dbReference type="PANTHER" id="PTHR42901:SF1">
    <property type="entry name" value="ALCOHOL DEHYDROGENASE"/>
    <property type="match status" value="1"/>
</dbReference>
<proteinExistence type="inferred from homology"/>
<reference evidence="3 4" key="1">
    <citation type="journal article" date="2019" name="ISME J.">
        <title>Candidatus Macondimonas diazotrophica, a novel gammaproteobacterial genus dominating crude-oil-contaminated coastal sediments.</title>
        <authorList>
            <person name="Karthikeyan S."/>
            <person name="Konstantinidis K."/>
        </authorList>
    </citation>
    <scope>NUCLEOTIDE SEQUENCE [LARGE SCALE GENOMIC DNA]</scope>
    <source>
        <strain evidence="3 4">KTK01</strain>
    </source>
</reference>
<dbReference type="OrthoDB" id="9790785at2"/>
<dbReference type="InterPro" id="IPR002347">
    <property type="entry name" value="SDR_fam"/>
</dbReference>
<dbReference type="Pfam" id="PF00106">
    <property type="entry name" value="adh_short"/>
    <property type="match status" value="1"/>
</dbReference>
<dbReference type="PROSITE" id="PS00061">
    <property type="entry name" value="ADH_SHORT"/>
    <property type="match status" value="1"/>
</dbReference>
<sequence length="253" mass="27470">MNAFLSDSFNLQDRIILVTGASRGIGRAVSLALARHGATVILSGRRVAELEQVYDTIKAAGGPEPAIAPLNLESLHWDECQGLIDQIQGTFGRLDGLLHNAAHLHGLTPLNHYPIEEWYRTLQVNLNAPFLLTRCCWPLLMASSDASVLFSSDATGRRGKAYYGAYGASKFALEGLMQIMAEETEANTPIRVNSLDPGLVDTALYQRIYPEPAHADLPLPEAVCRPYLFLLGPGGRGLTGRSFVIGEGGPWDE</sequence>